<accession>A0A0F4GJ82</accession>
<feature type="compositionally biased region" description="Pro residues" evidence="1">
    <location>
        <begin position="17"/>
        <end position="30"/>
    </location>
</feature>
<evidence type="ECO:0000256" key="1">
    <source>
        <dbReference type="SAM" id="MobiDB-lite"/>
    </source>
</evidence>
<organism evidence="2 3">
    <name type="scientific">Zymoseptoria brevis</name>
    <dbReference type="NCBI Taxonomy" id="1047168"/>
    <lineage>
        <taxon>Eukaryota</taxon>
        <taxon>Fungi</taxon>
        <taxon>Dikarya</taxon>
        <taxon>Ascomycota</taxon>
        <taxon>Pezizomycotina</taxon>
        <taxon>Dothideomycetes</taxon>
        <taxon>Dothideomycetidae</taxon>
        <taxon>Mycosphaerellales</taxon>
        <taxon>Mycosphaerellaceae</taxon>
        <taxon>Zymoseptoria</taxon>
    </lineage>
</organism>
<reference evidence="2 3" key="1">
    <citation type="submission" date="2015-03" db="EMBL/GenBank/DDBJ databases">
        <title>RNA-seq based gene annotation and comparative genomics of four Zymoseptoria species reveal species-specific pathogenicity related genes and transposable element activity.</title>
        <authorList>
            <person name="Grandaubert J."/>
            <person name="Bhattacharyya A."/>
            <person name="Stukenbrock E.H."/>
        </authorList>
    </citation>
    <scope>NUCLEOTIDE SEQUENCE [LARGE SCALE GENOMIC DNA]</scope>
    <source>
        <strain evidence="2 3">Zb18110</strain>
    </source>
</reference>
<sequence>MPRGRFLDLRPLHLRQPQPPTIPPPSPPRRFPQHRFIHPLPLHPRLPPQPLSSSSKVIPPQTRRPFALARPLRSAGAQPQVRLPPPAHVEPSGSVSADCVDSRPDTRPLLVQCQELQARLKKVRSYTDHLESVGIPRLRRGVQQIEDHLQKRSRLRESPVCSPRAADAVRHSTPPPEPLPAHHHGEPVSSETPYTRIVQWLSSLRKTAAIDLKDLAPCVDPSRFIGDDAGSPWDVADDLSITNAIVSYDTETTINIGLMHTEHPDYPDSTPPASIDWIARPAAPDEPTPDVSAGIWKLAAMFAGPSSSDTSVSSTPPEGSFLKGCRIANERAGALAQWIKDKITGSFNWTWSW</sequence>
<comment type="caution">
    <text evidence="2">The sequence shown here is derived from an EMBL/GenBank/DDBJ whole genome shotgun (WGS) entry which is preliminary data.</text>
</comment>
<dbReference type="AlphaFoldDB" id="A0A0F4GJ82"/>
<evidence type="ECO:0000313" key="2">
    <source>
        <dbReference type="EMBL" id="KJX97343.1"/>
    </source>
</evidence>
<dbReference type="EMBL" id="LAFY01000497">
    <property type="protein sequence ID" value="KJX97343.1"/>
    <property type="molecule type" value="Genomic_DNA"/>
</dbReference>
<keyword evidence="3" id="KW-1185">Reference proteome</keyword>
<proteinExistence type="predicted"/>
<name>A0A0F4GJ82_9PEZI</name>
<feature type="region of interest" description="Disordered" evidence="1">
    <location>
        <begin position="74"/>
        <end position="100"/>
    </location>
</feature>
<protein>
    <submittedName>
        <fullName evidence="2">Uncharacterized protein</fullName>
    </submittedName>
</protein>
<feature type="compositionally biased region" description="Pro residues" evidence="1">
    <location>
        <begin position="41"/>
        <end position="50"/>
    </location>
</feature>
<gene>
    <name evidence="2" type="ORF">TI39_contig505g00021</name>
</gene>
<evidence type="ECO:0000313" key="3">
    <source>
        <dbReference type="Proteomes" id="UP000033647"/>
    </source>
</evidence>
<dbReference type="Proteomes" id="UP000033647">
    <property type="component" value="Unassembled WGS sequence"/>
</dbReference>
<feature type="region of interest" description="Disordered" evidence="1">
    <location>
        <begin position="149"/>
        <end position="192"/>
    </location>
</feature>
<feature type="compositionally biased region" description="Basic and acidic residues" evidence="1">
    <location>
        <begin position="1"/>
        <end position="11"/>
    </location>
</feature>
<feature type="region of interest" description="Disordered" evidence="1">
    <location>
        <begin position="1"/>
        <end position="59"/>
    </location>
</feature>